<protein>
    <recommendedName>
        <fullName evidence="1">B30.2/SPRY domain-containing protein</fullName>
    </recommendedName>
</protein>
<comment type="caution">
    <text evidence="2">The sequence shown here is derived from an EMBL/GenBank/DDBJ whole genome shotgun (WGS) entry which is preliminary data.</text>
</comment>
<feature type="domain" description="B30.2/SPRY" evidence="1">
    <location>
        <begin position="1"/>
        <end position="129"/>
    </location>
</feature>
<dbReference type="OrthoDB" id="305637at2759"/>
<sequence>MCEKVIPKIGKIHFEFEILRISQWCEIGIGFREMIKQNGYKGDGQGKGSYLLKESSDTYFHHSNKTLGQPFKFQVNDIIIMEVSVEHKYIKWTKQNSQDFLITEIDTSQDLYPCVYICNSKVKIKDISS</sequence>
<reference evidence="2" key="1">
    <citation type="submission" date="2021-01" db="EMBL/GenBank/DDBJ databases">
        <authorList>
            <consortium name="Genoscope - CEA"/>
            <person name="William W."/>
        </authorList>
    </citation>
    <scope>NUCLEOTIDE SEQUENCE</scope>
</reference>
<keyword evidence="3" id="KW-1185">Reference proteome</keyword>
<evidence type="ECO:0000259" key="1">
    <source>
        <dbReference type="PROSITE" id="PS50188"/>
    </source>
</evidence>
<dbReference type="Proteomes" id="UP000689195">
    <property type="component" value="Unassembled WGS sequence"/>
</dbReference>
<name>A0A8S1SZS7_9CILI</name>
<dbReference type="InterPro" id="IPR003877">
    <property type="entry name" value="SPRY_dom"/>
</dbReference>
<organism evidence="2 3">
    <name type="scientific">Paramecium pentaurelia</name>
    <dbReference type="NCBI Taxonomy" id="43138"/>
    <lineage>
        <taxon>Eukaryota</taxon>
        <taxon>Sar</taxon>
        <taxon>Alveolata</taxon>
        <taxon>Ciliophora</taxon>
        <taxon>Intramacronucleata</taxon>
        <taxon>Oligohymenophorea</taxon>
        <taxon>Peniculida</taxon>
        <taxon>Parameciidae</taxon>
        <taxon>Paramecium</taxon>
    </lineage>
</organism>
<proteinExistence type="predicted"/>
<evidence type="ECO:0000313" key="3">
    <source>
        <dbReference type="Proteomes" id="UP000689195"/>
    </source>
</evidence>
<dbReference type="PROSITE" id="PS50188">
    <property type="entry name" value="B302_SPRY"/>
    <property type="match status" value="1"/>
</dbReference>
<dbReference type="Pfam" id="PF00622">
    <property type="entry name" value="SPRY"/>
    <property type="match status" value="1"/>
</dbReference>
<accession>A0A8S1SZS7</accession>
<evidence type="ECO:0000313" key="2">
    <source>
        <dbReference type="EMBL" id="CAD8145730.1"/>
    </source>
</evidence>
<dbReference type="AlphaFoldDB" id="A0A8S1SZS7"/>
<dbReference type="InterPro" id="IPR001870">
    <property type="entry name" value="B30.2/SPRY"/>
</dbReference>
<gene>
    <name evidence="2" type="ORF">PPENT_87.1.T0140400</name>
</gene>
<dbReference type="EMBL" id="CAJJDO010000014">
    <property type="protein sequence ID" value="CAD8145730.1"/>
    <property type="molecule type" value="Genomic_DNA"/>
</dbReference>